<dbReference type="Proteomes" id="UP001566132">
    <property type="component" value="Unassembled WGS sequence"/>
</dbReference>
<keyword evidence="2" id="KW-1185">Reference proteome</keyword>
<reference evidence="1 2" key="1">
    <citation type="submission" date="2024-05" db="EMBL/GenBank/DDBJ databases">
        <title>Genetic variation in Jamaican populations of the coffee berry borer (Hypothenemus hampei).</title>
        <authorList>
            <person name="Errbii M."/>
            <person name="Myrie A."/>
        </authorList>
    </citation>
    <scope>NUCLEOTIDE SEQUENCE [LARGE SCALE GENOMIC DNA]</scope>
    <source>
        <strain evidence="1">JA-Hopewell-2020-01-JO</strain>
        <tissue evidence="1">Whole body</tissue>
    </source>
</reference>
<sequence>MKNMQTCTLRMALQIAINMKSGGRMDSVILQIMQYPILRYFEKFIVVRLELFKKVNRLAEAHKNRRNLEIDETALNAIENVRGRRTREIGAVLNFSHNIVWRILVDNLLNTYYIHSVQVLFVHDAFVSSNVDIKSLIW</sequence>
<evidence type="ECO:0000313" key="2">
    <source>
        <dbReference type="Proteomes" id="UP001566132"/>
    </source>
</evidence>
<protein>
    <submittedName>
        <fullName evidence="1">Uncharacterized protein</fullName>
    </submittedName>
</protein>
<gene>
    <name evidence="1" type="ORF">ABEB36_008979</name>
</gene>
<comment type="caution">
    <text evidence="1">The sequence shown here is derived from an EMBL/GenBank/DDBJ whole genome shotgun (WGS) entry which is preliminary data.</text>
</comment>
<dbReference type="AlphaFoldDB" id="A0ABD1ESQ3"/>
<dbReference type="EMBL" id="JBDJPC010000006">
    <property type="protein sequence ID" value="KAL1498127.1"/>
    <property type="molecule type" value="Genomic_DNA"/>
</dbReference>
<name>A0ABD1ESQ3_HYPHA</name>
<organism evidence="1 2">
    <name type="scientific">Hypothenemus hampei</name>
    <name type="common">Coffee berry borer</name>
    <dbReference type="NCBI Taxonomy" id="57062"/>
    <lineage>
        <taxon>Eukaryota</taxon>
        <taxon>Metazoa</taxon>
        <taxon>Ecdysozoa</taxon>
        <taxon>Arthropoda</taxon>
        <taxon>Hexapoda</taxon>
        <taxon>Insecta</taxon>
        <taxon>Pterygota</taxon>
        <taxon>Neoptera</taxon>
        <taxon>Endopterygota</taxon>
        <taxon>Coleoptera</taxon>
        <taxon>Polyphaga</taxon>
        <taxon>Cucujiformia</taxon>
        <taxon>Curculionidae</taxon>
        <taxon>Scolytinae</taxon>
        <taxon>Hypothenemus</taxon>
    </lineage>
</organism>
<evidence type="ECO:0000313" key="1">
    <source>
        <dbReference type="EMBL" id="KAL1498127.1"/>
    </source>
</evidence>
<proteinExistence type="predicted"/>
<accession>A0ABD1ESQ3</accession>